<reference evidence="7" key="1">
    <citation type="submission" date="2020-02" db="EMBL/GenBank/DDBJ databases">
        <title>Bird 10,000 Genomes (B10K) Project - Family phase.</title>
        <authorList>
            <person name="Zhang G."/>
        </authorList>
    </citation>
    <scope>NUCLEOTIDE SEQUENCE</scope>
    <source>
        <strain evidence="7">B10K-IZ-033-77</strain>
    </source>
</reference>
<dbReference type="SUPFAM" id="SSF57667">
    <property type="entry name" value="beta-beta-alpha zinc fingers"/>
    <property type="match status" value="1"/>
</dbReference>
<gene>
    <name evidence="7" type="primary">Znf544_0</name>
    <name evidence="7" type="ORF">PTEMEL_R15296</name>
</gene>
<dbReference type="PROSITE" id="PS00028">
    <property type="entry name" value="ZINC_FINGER_C2H2_1"/>
    <property type="match status" value="1"/>
</dbReference>
<dbReference type="AlphaFoldDB" id="A0A852NEM8"/>
<accession>A0A852NEM8</accession>
<proteinExistence type="predicted"/>
<dbReference type="SMART" id="SM00355">
    <property type="entry name" value="ZnF_C2H2"/>
    <property type="match status" value="2"/>
</dbReference>
<dbReference type="PANTHER" id="PTHR14196">
    <property type="entry name" value="ODD-SKIPPED - RELATED"/>
    <property type="match status" value="1"/>
</dbReference>
<dbReference type="Pfam" id="PF13465">
    <property type="entry name" value="zf-H2C2_2"/>
    <property type="match status" value="1"/>
</dbReference>
<keyword evidence="2" id="KW-0677">Repeat</keyword>
<feature type="domain" description="C2H2-type" evidence="6">
    <location>
        <begin position="49"/>
        <end position="67"/>
    </location>
</feature>
<dbReference type="Proteomes" id="UP000603297">
    <property type="component" value="Unassembled WGS sequence"/>
</dbReference>
<feature type="non-terminal residue" evidence="7">
    <location>
        <position position="67"/>
    </location>
</feature>
<keyword evidence="3 5" id="KW-0863">Zinc-finger</keyword>
<sequence>SFRQRYGLDVHQRSHTGERPYECSECGKRFASSPQLLIHQWIHTEEKPFRCPECGKGFNANSNLARH</sequence>
<dbReference type="InterPro" id="IPR013087">
    <property type="entry name" value="Znf_C2H2_type"/>
</dbReference>
<dbReference type="PANTHER" id="PTHR14196:SF12">
    <property type="entry name" value="ZINC FINGER PROTEIN 208-LIKE"/>
    <property type="match status" value="1"/>
</dbReference>
<dbReference type="GO" id="GO:0005634">
    <property type="term" value="C:nucleus"/>
    <property type="evidence" value="ECO:0007669"/>
    <property type="project" value="TreeGrafter"/>
</dbReference>
<feature type="domain" description="C2H2-type" evidence="6">
    <location>
        <begin position="21"/>
        <end position="48"/>
    </location>
</feature>
<evidence type="ECO:0000313" key="7">
    <source>
        <dbReference type="EMBL" id="NXY12197.1"/>
    </source>
</evidence>
<dbReference type="FunFam" id="3.30.160.60:FF:000688">
    <property type="entry name" value="zinc finger protein 197 isoform X1"/>
    <property type="match status" value="1"/>
</dbReference>
<dbReference type="Pfam" id="PF00096">
    <property type="entry name" value="zf-C2H2"/>
    <property type="match status" value="1"/>
</dbReference>
<dbReference type="InterPro" id="IPR036236">
    <property type="entry name" value="Znf_C2H2_sf"/>
</dbReference>
<name>A0A852NEM8_9PASS</name>
<evidence type="ECO:0000256" key="1">
    <source>
        <dbReference type="ARBA" id="ARBA00022723"/>
    </source>
</evidence>
<evidence type="ECO:0000313" key="8">
    <source>
        <dbReference type="Proteomes" id="UP000603297"/>
    </source>
</evidence>
<evidence type="ECO:0000256" key="2">
    <source>
        <dbReference type="ARBA" id="ARBA00022737"/>
    </source>
</evidence>
<dbReference type="Gene3D" id="3.30.160.60">
    <property type="entry name" value="Classic Zinc Finger"/>
    <property type="match status" value="3"/>
</dbReference>
<dbReference type="GO" id="GO:0008270">
    <property type="term" value="F:zinc ion binding"/>
    <property type="evidence" value="ECO:0007669"/>
    <property type="project" value="UniProtKB-KW"/>
</dbReference>
<dbReference type="FunFam" id="3.30.160.60:FF:000295">
    <property type="entry name" value="zinc finger protein 19"/>
    <property type="match status" value="1"/>
</dbReference>
<protein>
    <submittedName>
        <fullName evidence="7">ZN544 protein</fullName>
    </submittedName>
</protein>
<evidence type="ECO:0000256" key="3">
    <source>
        <dbReference type="ARBA" id="ARBA00022771"/>
    </source>
</evidence>
<feature type="non-terminal residue" evidence="7">
    <location>
        <position position="1"/>
    </location>
</feature>
<evidence type="ECO:0000256" key="4">
    <source>
        <dbReference type="ARBA" id="ARBA00022833"/>
    </source>
</evidence>
<dbReference type="EMBL" id="WEIY01001511">
    <property type="protein sequence ID" value="NXY12197.1"/>
    <property type="molecule type" value="Genomic_DNA"/>
</dbReference>
<dbReference type="InterPro" id="IPR050717">
    <property type="entry name" value="C2H2-ZF_Transcription_Reg"/>
</dbReference>
<dbReference type="GO" id="GO:0000977">
    <property type="term" value="F:RNA polymerase II transcription regulatory region sequence-specific DNA binding"/>
    <property type="evidence" value="ECO:0007669"/>
    <property type="project" value="TreeGrafter"/>
</dbReference>
<keyword evidence="1" id="KW-0479">Metal-binding</keyword>
<keyword evidence="8" id="KW-1185">Reference proteome</keyword>
<evidence type="ECO:0000259" key="6">
    <source>
        <dbReference type="PROSITE" id="PS50157"/>
    </source>
</evidence>
<evidence type="ECO:0000256" key="5">
    <source>
        <dbReference type="PROSITE-ProRule" id="PRU00042"/>
    </source>
</evidence>
<keyword evidence="4" id="KW-0862">Zinc</keyword>
<feature type="domain" description="C2H2-type" evidence="6">
    <location>
        <begin position="1"/>
        <end position="20"/>
    </location>
</feature>
<comment type="caution">
    <text evidence="7">The sequence shown here is derived from an EMBL/GenBank/DDBJ whole genome shotgun (WGS) entry which is preliminary data.</text>
</comment>
<dbReference type="GO" id="GO:0000981">
    <property type="term" value="F:DNA-binding transcription factor activity, RNA polymerase II-specific"/>
    <property type="evidence" value="ECO:0007669"/>
    <property type="project" value="TreeGrafter"/>
</dbReference>
<dbReference type="PROSITE" id="PS50157">
    <property type="entry name" value="ZINC_FINGER_C2H2_2"/>
    <property type="match status" value="3"/>
</dbReference>
<organism evidence="7 8">
    <name type="scientific">Pteruthius melanotis</name>
    <dbReference type="NCBI Taxonomy" id="357074"/>
    <lineage>
        <taxon>Eukaryota</taxon>
        <taxon>Metazoa</taxon>
        <taxon>Chordata</taxon>
        <taxon>Craniata</taxon>
        <taxon>Vertebrata</taxon>
        <taxon>Euteleostomi</taxon>
        <taxon>Archelosauria</taxon>
        <taxon>Archosauria</taxon>
        <taxon>Dinosauria</taxon>
        <taxon>Saurischia</taxon>
        <taxon>Theropoda</taxon>
        <taxon>Coelurosauria</taxon>
        <taxon>Aves</taxon>
        <taxon>Neognathae</taxon>
        <taxon>Neoaves</taxon>
        <taxon>Telluraves</taxon>
        <taxon>Australaves</taxon>
        <taxon>Passeriformes</taxon>
        <taxon>Sylvioidea</taxon>
        <taxon>Timaliidae</taxon>
        <taxon>Pteruthius</taxon>
    </lineage>
</organism>
<dbReference type="OrthoDB" id="6077919at2759"/>